<accession>A0A1B8ALC5</accession>
<dbReference type="GO" id="GO:0006369">
    <property type="term" value="P:termination of RNA polymerase II transcription"/>
    <property type="evidence" value="ECO:0007669"/>
    <property type="project" value="TreeGrafter"/>
</dbReference>
<protein>
    <recommendedName>
        <fullName evidence="2">RNase III domain-containing protein</fullName>
    </recommendedName>
</protein>
<dbReference type="SUPFAM" id="SSF69065">
    <property type="entry name" value="RNase III domain-like"/>
    <property type="match status" value="1"/>
</dbReference>
<organism evidence="3 4">
    <name type="scientific">Fusarium poae</name>
    <dbReference type="NCBI Taxonomy" id="36050"/>
    <lineage>
        <taxon>Eukaryota</taxon>
        <taxon>Fungi</taxon>
        <taxon>Dikarya</taxon>
        <taxon>Ascomycota</taxon>
        <taxon>Pezizomycotina</taxon>
        <taxon>Sordariomycetes</taxon>
        <taxon>Hypocreomycetidae</taxon>
        <taxon>Hypocreales</taxon>
        <taxon>Nectriaceae</taxon>
        <taxon>Fusarium</taxon>
    </lineage>
</organism>
<evidence type="ECO:0000313" key="4">
    <source>
        <dbReference type="Proteomes" id="UP000091967"/>
    </source>
</evidence>
<dbReference type="CDD" id="cd00593">
    <property type="entry name" value="RIBOc"/>
    <property type="match status" value="1"/>
</dbReference>
<dbReference type="InterPro" id="IPR011009">
    <property type="entry name" value="Kinase-like_dom_sf"/>
</dbReference>
<reference evidence="3 4" key="1">
    <citation type="submission" date="2016-06" db="EMBL/GenBank/DDBJ databases">
        <title>Living apart together: crosstalk between the core and supernumerary genomes in a fungal plant pathogen.</title>
        <authorList>
            <person name="Vanheule A."/>
            <person name="Audenaert K."/>
            <person name="Warris S."/>
            <person name="Van De Geest H."/>
            <person name="Schijlen E."/>
            <person name="Hofte M."/>
            <person name="De Saeger S."/>
            <person name="Haesaert G."/>
            <person name="Waalwijk C."/>
            <person name="Van Der Lee T."/>
        </authorList>
    </citation>
    <scope>NUCLEOTIDE SEQUENCE [LARGE SCALE GENOMIC DNA]</scope>
    <source>
        <strain evidence="3 4">2516</strain>
    </source>
</reference>
<comment type="caution">
    <text evidence="3">The sequence shown here is derived from an EMBL/GenBank/DDBJ whole genome shotgun (WGS) entry which is preliminary data.</text>
</comment>
<sequence length="782" mass="88268">MSVVRHTSQERISTFFSRYCSLSQEECNKFAQSYLGCDIRQASPQGAFSYTVRGDDFVIQFRAERSPLDLDIIKHAHQMHGDWVPQVKKLDSIPGHPTVLIYSMQLLVGVNYSLLLHSSGTTSWDVVPRQKETVKDLAHFFSQAWNSRVPIDSSTVLIKRLDFRQKLQTLAESLPPRFQPLVSYCKDNLQFVFDSAIPWCLNHGDLCDTNIIIDPLTGKLSGVIDWAEGSILPFGCALWGLETVLGRFDFEKGEWVYDEQREDLEDLFWETFRSHVGSLNPAQERGITVARLTGLFFRHAFKFNGLYAVPKDDSWDLRLLDGQLLGDRQWLTACIRSSWEPKFEPQTAQDIAQIANSGDPISAFDWPVISQNIRHEVLDQLGTTILIYGNDGVFAGFETEFKQSLGEGTWFALLHNSGSNALSGLYFACNLMPAWGRGFVFRLWLPRNETKSATYSMSKRPAEDSQEEPRKRVQGAVAVASVAPGISRWSSAEVPDSLPPLPPISPDLEEQVFRHPGLVGPNWERLEWYGDATLEMVSTEFIFETFPHLPSGQCSQIREQLVRNSTLAGYYREYGMEHKTQLPQDIGKMTVLLRTQKNSRDVIKLQGDVFEAYVGAVVKSHPQGNANAVTWLKMLWGRTIKDQIKLAESCLKTIAQAKHIAQRSHTKQEQPTQPENEALPLTEQNAKGRLSAAISVPGIKIRYEDMPCKKKDKDTGLPLFAIGVYLDGWGETNKYMGCGVGKRKADAGGKAALQALENRKLLKVYEAKKKQWIEEKVEARKE</sequence>
<evidence type="ECO:0000259" key="2">
    <source>
        <dbReference type="PROSITE" id="PS50142"/>
    </source>
</evidence>
<dbReference type="SUPFAM" id="SSF56112">
    <property type="entry name" value="Protein kinase-like (PK-like)"/>
    <property type="match status" value="1"/>
</dbReference>
<gene>
    <name evidence="3" type="ORF">FPOA_07670</name>
</gene>
<evidence type="ECO:0000313" key="3">
    <source>
        <dbReference type="EMBL" id="OBS21332.1"/>
    </source>
</evidence>
<dbReference type="GO" id="GO:0005654">
    <property type="term" value="C:nucleoplasm"/>
    <property type="evidence" value="ECO:0007669"/>
    <property type="project" value="TreeGrafter"/>
</dbReference>
<keyword evidence="4" id="KW-1185">Reference proteome</keyword>
<dbReference type="GO" id="GO:0004525">
    <property type="term" value="F:ribonuclease III activity"/>
    <property type="evidence" value="ECO:0007669"/>
    <property type="project" value="InterPro"/>
</dbReference>
<dbReference type="STRING" id="36050.A0A1B8ALC5"/>
<dbReference type="PANTHER" id="PTHR11207:SF0">
    <property type="entry name" value="RIBONUCLEASE 3"/>
    <property type="match status" value="1"/>
</dbReference>
<name>A0A1B8ALC5_FUSPO</name>
<dbReference type="EMBL" id="LYXU01000003">
    <property type="protein sequence ID" value="OBS21332.1"/>
    <property type="molecule type" value="Genomic_DNA"/>
</dbReference>
<dbReference type="GO" id="GO:0034475">
    <property type="term" value="P:U4 snRNA 3'-end processing"/>
    <property type="evidence" value="ECO:0007669"/>
    <property type="project" value="TreeGrafter"/>
</dbReference>
<proteinExistence type="predicted"/>
<dbReference type="Pfam" id="PF01636">
    <property type="entry name" value="APH"/>
    <property type="match status" value="1"/>
</dbReference>
<keyword evidence="1" id="KW-0694">RNA-binding</keyword>
<feature type="domain" description="RNase III" evidence="2">
    <location>
        <begin position="522"/>
        <end position="622"/>
    </location>
</feature>
<dbReference type="AlphaFoldDB" id="A0A1B8ALC5"/>
<dbReference type="InterPro" id="IPR002575">
    <property type="entry name" value="Aminoglycoside_PTrfase"/>
</dbReference>
<dbReference type="Proteomes" id="UP000091967">
    <property type="component" value="Unassembled WGS sequence"/>
</dbReference>
<dbReference type="InterPro" id="IPR036389">
    <property type="entry name" value="RNase_III_sf"/>
</dbReference>
<dbReference type="PROSITE" id="PS50142">
    <property type="entry name" value="RNASE_3_2"/>
    <property type="match status" value="1"/>
</dbReference>
<dbReference type="Gene3D" id="3.30.160.20">
    <property type="match status" value="1"/>
</dbReference>
<evidence type="ECO:0000256" key="1">
    <source>
        <dbReference type="ARBA" id="ARBA00022884"/>
    </source>
</evidence>
<dbReference type="GO" id="GO:0006364">
    <property type="term" value="P:rRNA processing"/>
    <property type="evidence" value="ECO:0007669"/>
    <property type="project" value="TreeGrafter"/>
</dbReference>
<dbReference type="PANTHER" id="PTHR11207">
    <property type="entry name" value="RIBONUCLEASE III"/>
    <property type="match status" value="1"/>
</dbReference>
<dbReference type="GO" id="GO:0003723">
    <property type="term" value="F:RNA binding"/>
    <property type="evidence" value="ECO:0007669"/>
    <property type="project" value="UniProtKB-KW"/>
</dbReference>
<dbReference type="Gene3D" id="1.10.1520.10">
    <property type="entry name" value="Ribonuclease III domain"/>
    <property type="match status" value="1"/>
</dbReference>
<dbReference type="SMART" id="SM00535">
    <property type="entry name" value="RIBOc"/>
    <property type="match status" value="1"/>
</dbReference>
<dbReference type="Pfam" id="PF00636">
    <property type="entry name" value="Ribonuclease_3"/>
    <property type="match status" value="1"/>
</dbReference>
<dbReference type="SUPFAM" id="SSF54768">
    <property type="entry name" value="dsRNA-binding domain-like"/>
    <property type="match status" value="1"/>
</dbReference>
<dbReference type="InterPro" id="IPR000999">
    <property type="entry name" value="RNase_III_dom"/>
</dbReference>
<dbReference type="Gene3D" id="3.90.1200.10">
    <property type="match status" value="1"/>
</dbReference>